<dbReference type="Gene3D" id="3.40.50.10140">
    <property type="entry name" value="Toll/interleukin-1 receptor homology (TIR) domain"/>
    <property type="match status" value="1"/>
</dbReference>
<evidence type="ECO:0000256" key="1">
    <source>
        <dbReference type="SAM" id="Phobius"/>
    </source>
</evidence>
<feature type="domain" description="TIR" evidence="2">
    <location>
        <begin position="304"/>
        <end position="406"/>
    </location>
</feature>
<dbReference type="InterPro" id="IPR032675">
    <property type="entry name" value="LRR_dom_sf"/>
</dbReference>
<proteinExistence type="predicted"/>
<evidence type="ECO:0000313" key="3">
    <source>
        <dbReference type="EnsemblMetazoa" id="G16351.4:cds"/>
    </source>
</evidence>
<keyword evidence="1" id="KW-0472">Membrane</keyword>
<dbReference type="InterPro" id="IPR000157">
    <property type="entry name" value="TIR_dom"/>
</dbReference>
<dbReference type="Proteomes" id="UP000005408">
    <property type="component" value="Unassembled WGS sequence"/>
</dbReference>
<evidence type="ECO:0000259" key="2">
    <source>
        <dbReference type="Pfam" id="PF13676"/>
    </source>
</evidence>
<feature type="transmembrane region" description="Helical" evidence="1">
    <location>
        <begin position="251"/>
        <end position="273"/>
    </location>
</feature>
<keyword evidence="1" id="KW-1133">Transmembrane helix</keyword>
<protein>
    <recommendedName>
        <fullName evidence="2">TIR domain-containing protein</fullName>
    </recommendedName>
</protein>
<dbReference type="EnsemblMetazoa" id="G16351.4">
    <property type="protein sequence ID" value="G16351.4:cds"/>
    <property type="gene ID" value="G16351"/>
</dbReference>
<dbReference type="Pfam" id="PF13676">
    <property type="entry name" value="TIR_2"/>
    <property type="match status" value="1"/>
</dbReference>
<name>A0A8W8J1R2_MAGGI</name>
<accession>A0A8W8J1R2</accession>
<reference evidence="3" key="1">
    <citation type="submission" date="2022-08" db="UniProtKB">
        <authorList>
            <consortium name="EnsemblMetazoa"/>
        </authorList>
    </citation>
    <scope>IDENTIFICATION</scope>
    <source>
        <strain evidence="3">05x7-T-G4-1.051#20</strain>
    </source>
</reference>
<dbReference type="InterPro" id="IPR035897">
    <property type="entry name" value="Toll_tir_struct_dom_sf"/>
</dbReference>
<dbReference type="SUPFAM" id="SSF52200">
    <property type="entry name" value="Toll/Interleukin receptor TIR domain"/>
    <property type="match status" value="1"/>
</dbReference>
<keyword evidence="4" id="KW-1185">Reference proteome</keyword>
<organism evidence="3 4">
    <name type="scientific">Magallana gigas</name>
    <name type="common">Pacific oyster</name>
    <name type="synonym">Crassostrea gigas</name>
    <dbReference type="NCBI Taxonomy" id="29159"/>
    <lineage>
        <taxon>Eukaryota</taxon>
        <taxon>Metazoa</taxon>
        <taxon>Spiralia</taxon>
        <taxon>Lophotrochozoa</taxon>
        <taxon>Mollusca</taxon>
        <taxon>Bivalvia</taxon>
        <taxon>Autobranchia</taxon>
        <taxon>Pteriomorphia</taxon>
        <taxon>Ostreida</taxon>
        <taxon>Ostreoidea</taxon>
        <taxon>Ostreidae</taxon>
        <taxon>Magallana</taxon>
    </lineage>
</organism>
<keyword evidence="1" id="KW-0812">Transmembrane</keyword>
<sequence>MNLRNNSISTLDVTDFMITRSFCQIDISYNRVESIVNSNNWTVDKKNNYGTGFYNGTYNQLKYLPDWNKIGFPNLISLNAMMYRGYDIRHNPIYCDCNLAQSLVFFSPILALIDRDYFYVKCNGPKALTGQKLRSFLEGNRITQLVCNYTGVALCPSQCACVKELSLPRKAQLNGIPKELSFLHPCVFLQEDNFVMNCTCSLEWMIEWLSLDVSSECQRNFEFKCLTKNNTEPARTYLQNIDCNVHTSDSIYLTLTSMCLALLVLLLFLTATWKRKCEIRLLIRETKLGKLLRSRVTLDQDRVVFISFDGSNHCIHSFIFQKLEPFLVTNGFHVFIPSRDLAVGSVRSEEAAWQISVSRYYITFLSLSYLDEDVFETRSEWRYIWNGYLSDNRKELLVLNYDLLKPSDVPCSKMRAVLRAGNVVDFDAGENTILSKIVKLFHTLSF</sequence>
<dbReference type="AlphaFoldDB" id="A0A8W8J1R2"/>
<dbReference type="GO" id="GO:0007165">
    <property type="term" value="P:signal transduction"/>
    <property type="evidence" value="ECO:0007669"/>
    <property type="project" value="InterPro"/>
</dbReference>
<evidence type="ECO:0000313" key="4">
    <source>
        <dbReference type="Proteomes" id="UP000005408"/>
    </source>
</evidence>
<dbReference type="Gene3D" id="3.80.10.10">
    <property type="entry name" value="Ribonuclease Inhibitor"/>
    <property type="match status" value="1"/>
</dbReference>